<accession>A0A0D0AZ85</accession>
<sequence>MPVDCHRKGCYTRFIQPRVTRSTSTPLSLLTQDQQIALYHHPSIIKFEKVFHCSVCNGRLLTCNMRTRNLEKWEPPIQAAPDGSIISPNPTIYHLIPDYKPPYCPHVLNPFLTIRECMMTVHTIKCKGTTQYFFQAKHQGCNLRMEVVWVDRNLGHLNETCKNYKNIGKGCLIGCNKGPFSDQFQEHASHKDKNSNSSGISLEPLPVSQLHSLPRPQQLVASRKLTSFYSAPVAEARASPVDYPVQSFSRLLEKSTFSEHPDAHPAYNPLNTIELLLPYYPHKPNNQCAAIYSHLQAFDTATGQAICALNGSRGLSVPSFLQLMSSSQLCTGCLCEFTPDGYLAHLGHELCNGTEKIHCLNTPACPTVGVQLPNSPVPLLTPPKLPLDVASGLHTATGRPFLAWNSHLGVPQDVWILVSTAIHEIGSIEYMVPVAARKMFNFQALLHDLVNQG</sequence>
<dbReference type="HOGENOM" id="CLU_644135_0_0_1"/>
<name>A0A0D0AZ85_9AGAR</name>
<dbReference type="EMBL" id="KN834801">
    <property type="protein sequence ID" value="KIK56035.1"/>
    <property type="molecule type" value="Genomic_DNA"/>
</dbReference>
<gene>
    <name evidence="1" type="ORF">GYMLUDRAFT_62299</name>
</gene>
<evidence type="ECO:0000313" key="2">
    <source>
        <dbReference type="Proteomes" id="UP000053593"/>
    </source>
</evidence>
<dbReference type="AlphaFoldDB" id="A0A0D0AZ85"/>
<organism evidence="1 2">
    <name type="scientific">Collybiopsis luxurians FD-317 M1</name>
    <dbReference type="NCBI Taxonomy" id="944289"/>
    <lineage>
        <taxon>Eukaryota</taxon>
        <taxon>Fungi</taxon>
        <taxon>Dikarya</taxon>
        <taxon>Basidiomycota</taxon>
        <taxon>Agaricomycotina</taxon>
        <taxon>Agaricomycetes</taxon>
        <taxon>Agaricomycetidae</taxon>
        <taxon>Agaricales</taxon>
        <taxon>Marasmiineae</taxon>
        <taxon>Omphalotaceae</taxon>
        <taxon>Collybiopsis</taxon>
        <taxon>Collybiopsis luxurians</taxon>
    </lineage>
</organism>
<dbReference type="Proteomes" id="UP000053593">
    <property type="component" value="Unassembled WGS sequence"/>
</dbReference>
<reference evidence="1 2" key="1">
    <citation type="submission" date="2014-04" db="EMBL/GenBank/DDBJ databases">
        <title>Evolutionary Origins and Diversification of the Mycorrhizal Mutualists.</title>
        <authorList>
            <consortium name="DOE Joint Genome Institute"/>
            <consortium name="Mycorrhizal Genomics Consortium"/>
            <person name="Kohler A."/>
            <person name="Kuo A."/>
            <person name="Nagy L.G."/>
            <person name="Floudas D."/>
            <person name="Copeland A."/>
            <person name="Barry K.W."/>
            <person name="Cichocki N."/>
            <person name="Veneault-Fourrey C."/>
            <person name="LaButti K."/>
            <person name="Lindquist E.A."/>
            <person name="Lipzen A."/>
            <person name="Lundell T."/>
            <person name="Morin E."/>
            <person name="Murat C."/>
            <person name="Riley R."/>
            <person name="Ohm R."/>
            <person name="Sun H."/>
            <person name="Tunlid A."/>
            <person name="Henrissat B."/>
            <person name="Grigoriev I.V."/>
            <person name="Hibbett D.S."/>
            <person name="Martin F."/>
        </authorList>
    </citation>
    <scope>NUCLEOTIDE SEQUENCE [LARGE SCALE GENOMIC DNA]</scope>
    <source>
        <strain evidence="1 2">FD-317 M1</strain>
    </source>
</reference>
<proteinExistence type="predicted"/>
<evidence type="ECO:0000313" key="1">
    <source>
        <dbReference type="EMBL" id="KIK56035.1"/>
    </source>
</evidence>
<dbReference type="OrthoDB" id="3071161at2759"/>
<keyword evidence="2" id="KW-1185">Reference proteome</keyword>
<protein>
    <submittedName>
        <fullName evidence="1">Uncharacterized protein</fullName>
    </submittedName>
</protein>